<proteinExistence type="predicted"/>
<feature type="region of interest" description="Disordered" evidence="2">
    <location>
        <begin position="578"/>
        <end position="666"/>
    </location>
</feature>
<feature type="compositionally biased region" description="Low complexity" evidence="2">
    <location>
        <begin position="67"/>
        <end position="81"/>
    </location>
</feature>
<keyword evidence="1" id="KW-0175">Coiled coil</keyword>
<dbReference type="EMBL" id="ML009244">
    <property type="protein sequence ID" value="RKO97514.1"/>
    <property type="molecule type" value="Genomic_DNA"/>
</dbReference>
<feature type="region of interest" description="Disordered" evidence="2">
    <location>
        <begin position="1"/>
        <end position="89"/>
    </location>
</feature>
<sequence length="666" mass="72476">MLRRSARQRRAREAATKAPATVDALGHPAGGATLVPATPDSAAAPPIAASPGPGDTAAPRTPRRAAARGGAASKPPAGAHAQPGLATDDEEVARTARMKARAEAEIAAAQAVEAKAKADAALADAEERRCRAALARRQLEAQEQAEAARAEAAAHAEAQVVQEATAAGQRARDNAMAEIAGTARADVQARAAERQVRPGAEAEHHQRGKLVRYPTVELWTLVPPPSVVVWQDVPDDEPRLRHYGRLVAEWKTARSCGMRRTAFAASCQDMEGLPIREGQLKGYVNMWNKYELRCRRQRVAAAIREILMARLGDQLSPRTRESYLLSVARSLIRIPSQNALRRYIGSRTKLSTKRGTLGAIRAAMAVNLMVVPGVDIDFVRAQYNLLTTKIPAGDHTYEVDLAMQRYAFWRMFLHYPCRLAMRTLVVGAEAGNRISLNGDDVVIGLDDYKTVRTYGPQVFRITTDPQLVALLRRLLAHREAGQPLFRGPHGQLFLPAAFSLLVTRAMTDAVGKRVTVQIARKILATASWLEHPSKNRMAHISRYVFLHRLETHLTYNQFQPSTVEGPSDVDMGDMIELSEDDSSESDGDLSSDSDDEDGGATHMVAEPDQTSYAFDTAELLTQEPVAAMPATGDEATPAVDPAPIRQRAPWEAGTVSETSSQLSHRV</sequence>
<gene>
    <name evidence="3" type="ORF">CAUPRSCDRAFT_10821</name>
</gene>
<dbReference type="Proteomes" id="UP000268535">
    <property type="component" value="Unassembled WGS sequence"/>
</dbReference>
<protein>
    <submittedName>
        <fullName evidence="3">Uncharacterized protein</fullName>
    </submittedName>
</protein>
<reference evidence="4" key="1">
    <citation type="journal article" date="2018" name="Nat. Microbiol.">
        <title>Leveraging single-cell genomics to expand the fungal tree of life.</title>
        <authorList>
            <person name="Ahrendt S.R."/>
            <person name="Quandt C.A."/>
            <person name="Ciobanu D."/>
            <person name="Clum A."/>
            <person name="Salamov A."/>
            <person name="Andreopoulos B."/>
            <person name="Cheng J.F."/>
            <person name="Woyke T."/>
            <person name="Pelin A."/>
            <person name="Henrissat B."/>
            <person name="Reynolds N.K."/>
            <person name="Benny G.L."/>
            <person name="Smith M.E."/>
            <person name="James T.Y."/>
            <person name="Grigoriev I.V."/>
        </authorList>
    </citation>
    <scope>NUCLEOTIDE SEQUENCE [LARGE SCALE GENOMIC DNA]</scope>
    <source>
        <strain evidence="4">ATCC 52028</strain>
    </source>
</reference>
<evidence type="ECO:0000256" key="1">
    <source>
        <dbReference type="SAM" id="Coils"/>
    </source>
</evidence>
<feature type="compositionally biased region" description="Basic residues" evidence="2">
    <location>
        <begin position="1"/>
        <end position="10"/>
    </location>
</feature>
<feature type="compositionally biased region" description="Low complexity" evidence="2">
    <location>
        <begin position="36"/>
        <end position="60"/>
    </location>
</feature>
<evidence type="ECO:0000313" key="4">
    <source>
        <dbReference type="Proteomes" id="UP000268535"/>
    </source>
</evidence>
<organism evidence="3 4">
    <name type="scientific">Caulochytrium protostelioides</name>
    <dbReference type="NCBI Taxonomy" id="1555241"/>
    <lineage>
        <taxon>Eukaryota</taxon>
        <taxon>Fungi</taxon>
        <taxon>Fungi incertae sedis</taxon>
        <taxon>Chytridiomycota</taxon>
        <taxon>Chytridiomycota incertae sedis</taxon>
        <taxon>Chytridiomycetes</taxon>
        <taxon>Caulochytriales</taxon>
        <taxon>Caulochytriaceae</taxon>
        <taxon>Caulochytrium</taxon>
    </lineage>
</organism>
<dbReference type="AlphaFoldDB" id="A0A4P9WW15"/>
<evidence type="ECO:0000313" key="3">
    <source>
        <dbReference type="EMBL" id="RKO97514.1"/>
    </source>
</evidence>
<evidence type="ECO:0000256" key="2">
    <source>
        <dbReference type="SAM" id="MobiDB-lite"/>
    </source>
</evidence>
<feature type="coiled-coil region" evidence="1">
    <location>
        <begin position="99"/>
        <end position="151"/>
    </location>
</feature>
<accession>A0A4P9WW15</accession>
<feature type="compositionally biased region" description="Acidic residues" evidence="2">
    <location>
        <begin position="578"/>
        <end position="598"/>
    </location>
</feature>
<feature type="compositionally biased region" description="Polar residues" evidence="2">
    <location>
        <begin position="655"/>
        <end position="666"/>
    </location>
</feature>
<name>A0A4P9WW15_9FUNG</name>